<dbReference type="InterPro" id="IPR050695">
    <property type="entry name" value="N-acetylmuramoyl_amidase_3"/>
</dbReference>
<dbReference type="EMBL" id="JACSPZ010000017">
    <property type="protein sequence ID" value="MBD8038817.1"/>
    <property type="molecule type" value="Genomic_DNA"/>
</dbReference>
<sequence>MLTISAGHFGKGTGARGLLDEGEENIEIVKQLGKKLSQKGIITHTIIDTHSKNKQQNLTYLISQHNATQRHLDVSIHFNATAEKQKSGIGTEVLYMNPAIMPFAQKMSRQVAKAGRFKDRGAKLRKDLAFLKGTAKKAIIIEICFVSSEEDIQLYRANKEQIIEAIADTLKSYLSGTTPIPKQTPTISSPALQQAVETLFNDKLAVRQQLEHGIQSGAYQQIWLDYFEQGKLTLYDYLALTALQFQKNKHFV</sequence>
<dbReference type="Gene3D" id="3.40.630.40">
    <property type="entry name" value="Zn-dependent exopeptidases"/>
    <property type="match status" value="1"/>
</dbReference>
<comment type="caution">
    <text evidence="2">The sequence shown here is derived from an EMBL/GenBank/DDBJ whole genome shotgun (WGS) entry which is preliminary data.</text>
</comment>
<evidence type="ECO:0000313" key="3">
    <source>
        <dbReference type="Proteomes" id="UP000619101"/>
    </source>
</evidence>
<evidence type="ECO:0000259" key="1">
    <source>
        <dbReference type="SMART" id="SM00646"/>
    </source>
</evidence>
<organism evidence="2 3">
    <name type="scientific">Solibacillus faecavium</name>
    <dbReference type="NCBI Taxonomy" id="2762221"/>
    <lineage>
        <taxon>Bacteria</taxon>
        <taxon>Bacillati</taxon>
        <taxon>Bacillota</taxon>
        <taxon>Bacilli</taxon>
        <taxon>Bacillales</taxon>
        <taxon>Caryophanaceae</taxon>
        <taxon>Solibacillus</taxon>
    </lineage>
</organism>
<accession>A0ABR8Y3T7</accession>
<dbReference type="CDD" id="cd02696">
    <property type="entry name" value="MurNAc-LAA"/>
    <property type="match status" value="1"/>
</dbReference>
<dbReference type="InterPro" id="IPR002508">
    <property type="entry name" value="MurNAc-LAA_cat"/>
</dbReference>
<keyword evidence="3" id="KW-1185">Reference proteome</keyword>
<evidence type="ECO:0000313" key="2">
    <source>
        <dbReference type="EMBL" id="MBD8038817.1"/>
    </source>
</evidence>
<feature type="domain" description="MurNAc-LAA" evidence="1">
    <location>
        <begin position="59"/>
        <end position="171"/>
    </location>
</feature>
<dbReference type="Pfam" id="PF01520">
    <property type="entry name" value="Amidase_3"/>
    <property type="match status" value="1"/>
</dbReference>
<gene>
    <name evidence="2" type="ORF">H9635_18900</name>
</gene>
<dbReference type="SMART" id="SM00646">
    <property type="entry name" value="Ami_3"/>
    <property type="match status" value="1"/>
</dbReference>
<protein>
    <submittedName>
        <fullName evidence="2">N-acetylmuramoyl-L-alanine amidase</fullName>
    </submittedName>
</protein>
<proteinExistence type="predicted"/>
<dbReference type="PANTHER" id="PTHR30404">
    <property type="entry name" value="N-ACETYLMURAMOYL-L-ALANINE AMIDASE"/>
    <property type="match status" value="1"/>
</dbReference>
<dbReference type="SUPFAM" id="SSF53187">
    <property type="entry name" value="Zn-dependent exopeptidases"/>
    <property type="match status" value="1"/>
</dbReference>
<name>A0ABR8Y3T7_9BACL</name>
<dbReference type="PANTHER" id="PTHR30404:SF8">
    <property type="entry name" value="AUTOLYSIN PH-RELATED"/>
    <property type="match status" value="1"/>
</dbReference>
<dbReference type="RefSeq" id="WP_191701880.1">
    <property type="nucleotide sequence ID" value="NZ_JACSPZ010000017.1"/>
</dbReference>
<dbReference type="Proteomes" id="UP000619101">
    <property type="component" value="Unassembled WGS sequence"/>
</dbReference>
<reference evidence="2 3" key="1">
    <citation type="submission" date="2020-08" db="EMBL/GenBank/DDBJ databases">
        <title>A Genomic Blueprint of the Chicken Gut Microbiome.</title>
        <authorList>
            <person name="Gilroy R."/>
            <person name="Ravi A."/>
            <person name="Getino M."/>
            <person name="Pursley I."/>
            <person name="Horton D.L."/>
            <person name="Alikhan N.-F."/>
            <person name="Baker D."/>
            <person name="Gharbi K."/>
            <person name="Hall N."/>
            <person name="Watson M."/>
            <person name="Adriaenssens E.M."/>
            <person name="Foster-Nyarko E."/>
            <person name="Jarju S."/>
            <person name="Secka A."/>
            <person name="Antonio M."/>
            <person name="Oren A."/>
            <person name="Chaudhuri R."/>
            <person name="La Ragione R.M."/>
            <person name="Hildebrand F."/>
            <person name="Pallen M.J."/>
        </authorList>
    </citation>
    <scope>NUCLEOTIDE SEQUENCE [LARGE SCALE GENOMIC DNA]</scope>
    <source>
        <strain evidence="2 3">A46</strain>
    </source>
</reference>